<evidence type="ECO:0000256" key="2">
    <source>
        <dbReference type="SAM" id="MobiDB-lite"/>
    </source>
</evidence>
<dbReference type="GO" id="GO:0003677">
    <property type="term" value="F:DNA binding"/>
    <property type="evidence" value="ECO:0007669"/>
    <property type="project" value="UniProtKB-KW"/>
</dbReference>
<dbReference type="PANTHER" id="PTHR30204:SF89">
    <property type="entry name" value="HTH MERR-TYPE DOMAIN-CONTAINING PROTEIN"/>
    <property type="match status" value="1"/>
</dbReference>
<dbReference type="InterPro" id="IPR047057">
    <property type="entry name" value="MerR_fam"/>
</dbReference>
<dbReference type="PROSITE" id="PS50937">
    <property type="entry name" value="HTH_MERR_2"/>
    <property type="match status" value="1"/>
</dbReference>
<dbReference type="SMART" id="SM00422">
    <property type="entry name" value="HTH_MERR"/>
    <property type="match status" value="1"/>
</dbReference>
<gene>
    <name evidence="4" type="ORF">AVDCRST_MAG10-2450</name>
</gene>
<evidence type="ECO:0000256" key="1">
    <source>
        <dbReference type="ARBA" id="ARBA00023125"/>
    </source>
</evidence>
<sequence length="279" mass="30479">MEERAYLSIGEVLALLKEEFPDVTISKIRFLESQGLLDPERTPSGYRKFYDTDVERLQWILRQQREHFLPLKVIKGRLRGGAEVGDEPGEPTSQVAEPVAPQAPVEPAPRAGPDAAVVPRGAGEPPAPPAPAARKAAPPVVTEAAPLVLSSSGVSMNLAELAAASGLEDDDLRELERYGLLTGRRAASSVYYDEEALMVAQLAAGFMKYGVEARHLRMYKTAGEREAGFLEQVVLPMLKQRNPQARRQAADALSDLTRLGQGLRAAMLRQALRKYIEGQ</sequence>
<evidence type="ECO:0000259" key="3">
    <source>
        <dbReference type="PROSITE" id="PS50937"/>
    </source>
</evidence>
<dbReference type="PANTHER" id="PTHR30204">
    <property type="entry name" value="REDOX-CYCLING DRUG-SENSING TRANSCRIPTIONAL ACTIVATOR SOXR"/>
    <property type="match status" value="1"/>
</dbReference>
<evidence type="ECO:0000313" key="4">
    <source>
        <dbReference type="EMBL" id="CAA9255403.1"/>
    </source>
</evidence>
<feature type="compositionally biased region" description="Low complexity" evidence="2">
    <location>
        <begin position="94"/>
        <end position="124"/>
    </location>
</feature>
<reference evidence="4" key="1">
    <citation type="submission" date="2020-02" db="EMBL/GenBank/DDBJ databases">
        <authorList>
            <person name="Meier V. D."/>
        </authorList>
    </citation>
    <scope>NUCLEOTIDE SEQUENCE</scope>
    <source>
        <strain evidence="4">AVDCRST_MAG10</strain>
    </source>
</reference>
<proteinExistence type="predicted"/>
<keyword evidence="1" id="KW-0238">DNA-binding</keyword>
<dbReference type="AlphaFoldDB" id="A0A6J4IKZ3"/>
<accession>A0A6J4IKZ3</accession>
<dbReference type="InterPro" id="IPR009061">
    <property type="entry name" value="DNA-bd_dom_put_sf"/>
</dbReference>
<dbReference type="GO" id="GO:0003700">
    <property type="term" value="F:DNA-binding transcription factor activity"/>
    <property type="evidence" value="ECO:0007669"/>
    <property type="project" value="InterPro"/>
</dbReference>
<dbReference type="InterPro" id="IPR000551">
    <property type="entry name" value="MerR-type_HTH_dom"/>
</dbReference>
<dbReference type="CDD" id="cd00592">
    <property type="entry name" value="HTH_MerR-like"/>
    <property type="match status" value="1"/>
</dbReference>
<organism evidence="4">
    <name type="scientific">uncultured Acidimicrobiales bacterium</name>
    <dbReference type="NCBI Taxonomy" id="310071"/>
    <lineage>
        <taxon>Bacteria</taxon>
        <taxon>Bacillati</taxon>
        <taxon>Actinomycetota</taxon>
        <taxon>Acidimicrobiia</taxon>
        <taxon>Acidimicrobiales</taxon>
        <taxon>environmental samples</taxon>
    </lineage>
</organism>
<name>A0A6J4IKZ3_9ACTN</name>
<feature type="region of interest" description="Disordered" evidence="2">
    <location>
        <begin position="81"/>
        <end position="137"/>
    </location>
</feature>
<dbReference type="SUPFAM" id="SSF46955">
    <property type="entry name" value="Putative DNA-binding domain"/>
    <property type="match status" value="1"/>
</dbReference>
<dbReference type="Pfam" id="PF13411">
    <property type="entry name" value="MerR_1"/>
    <property type="match status" value="1"/>
</dbReference>
<dbReference type="EMBL" id="CADCTB010000151">
    <property type="protein sequence ID" value="CAA9255403.1"/>
    <property type="molecule type" value="Genomic_DNA"/>
</dbReference>
<dbReference type="Gene3D" id="1.10.1660.10">
    <property type="match status" value="1"/>
</dbReference>
<feature type="domain" description="HTH merR-type" evidence="3">
    <location>
        <begin position="22"/>
        <end position="80"/>
    </location>
</feature>
<protein>
    <submittedName>
        <fullName evidence="4">Transcriptional regulator, MerR family</fullName>
    </submittedName>
</protein>